<keyword evidence="1" id="KW-1133">Transmembrane helix</keyword>
<dbReference type="Proteomes" id="UP000319927">
    <property type="component" value="Unassembled WGS sequence"/>
</dbReference>
<sequence>MDRNAQVDPAAAPRGPGRALARTQFLLVGAYVVAVGVALGRAAAFSGHLYLPRQGDDATGNADLWPGPWGGVWLVLVVVIGMVPLAAAGTALVAVARLASRRMRSESVRWRGLLVSTVLAALVVAAGVSPPMTTLYTWLVD</sequence>
<dbReference type="AlphaFoldDB" id="A0A561VP77"/>
<feature type="transmembrane region" description="Helical" evidence="1">
    <location>
        <begin position="108"/>
        <end position="128"/>
    </location>
</feature>
<protein>
    <submittedName>
        <fullName evidence="2">Uncharacterized protein</fullName>
    </submittedName>
</protein>
<keyword evidence="1" id="KW-0812">Transmembrane</keyword>
<keyword evidence="3" id="KW-1185">Reference proteome</keyword>
<proteinExistence type="predicted"/>
<feature type="transmembrane region" description="Helical" evidence="1">
    <location>
        <begin position="71"/>
        <end position="96"/>
    </location>
</feature>
<dbReference type="RefSeq" id="WP_154942427.1">
    <property type="nucleotide sequence ID" value="NZ_VIXA01000003.1"/>
</dbReference>
<reference evidence="2 3" key="1">
    <citation type="submission" date="2019-06" db="EMBL/GenBank/DDBJ databases">
        <title>Sequencing the genomes of 1000 actinobacteria strains.</title>
        <authorList>
            <person name="Klenk H.-P."/>
        </authorList>
    </citation>
    <scope>NUCLEOTIDE SEQUENCE [LARGE SCALE GENOMIC DNA]</scope>
    <source>
        <strain evidence="2 3">DSM 102131</strain>
    </source>
</reference>
<comment type="caution">
    <text evidence="2">The sequence shown here is derived from an EMBL/GenBank/DDBJ whole genome shotgun (WGS) entry which is preliminary data.</text>
</comment>
<dbReference type="EMBL" id="VIXA01000003">
    <property type="protein sequence ID" value="TWG13408.1"/>
    <property type="molecule type" value="Genomic_DNA"/>
</dbReference>
<organism evidence="2 3">
    <name type="scientific">Micromonospora palomenae</name>
    <dbReference type="NCBI Taxonomy" id="1461247"/>
    <lineage>
        <taxon>Bacteria</taxon>
        <taxon>Bacillati</taxon>
        <taxon>Actinomycetota</taxon>
        <taxon>Actinomycetes</taxon>
        <taxon>Micromonosporales</taxon>
        <taxon>Micromonosporaceae</taxon>
        <taxon>Micromonospora</taxon>
    </lineage>
</organism>
<gene>
    <name evidence="2" type="ORF">FHX75_13446</name>
</gene>
<feature type="transmembrane region" description="Helical" evidence="1">
    <location>
        <begin position="25"/>
        <end position="51"/>
    </location>
</feature>
<evidence type="ECO:0000256" key="1">
    <source>
        <dbReference type="SAM" id="Phobius"/>
    </source>
</evidence>
<name>A0A561VP77_9ACTN</name>
<keyword evidence="1" id="KW-0472">Membrane</keyword>
<evidence type="ECO:0000313" key="2">
    <source>
        <dbReference type="EMBL" id="TWG13408.1"/>
    </source>
</evidence>
<accession>A0A561VP77</accession>
<evidence type="ECO:0000313" key="3">
    <source>
        <dbReference type="Proteomes" id="UP000319927"/>
    </source>
</evidence>